<sequence length="175" mass="19597">MANDKSSKLRHPAYNRRVLLALPVKLVPFSGFTKPSFPSMSNNLFLGSESSLVMSVPWASSSACSLEMVWVIKFLFGVSSEYSRPGLFFLPRTSAPCSLEMVSIMRFRGVSSASTPNCSWLFSVYNIRFLLELSLWNLAFILSKKPIVRLGIYLSFSVLSFSVTAKEISLDKEEE</sequence>
<dbReference type="Proteomes" id="UP000094455">
    <property type="component" value="Unassembled WGS sequence"/>
</dbReference>
<dbReference type="EMBL" id="KV454001">
    <property type="protein sequence ID" value="ODQ48661.1"/>
    <property type="molecule type" value="Genomic_DNA"/>
</dbReference>
<name>A0A1E3NRG2_9ASCO</name>
<organism evidence="1 2">
    <name type="scientific">Pichia membranifaciens NRRL Y-2026</name>
    <dbReference type="NCBI Taxonomy" id="763406"/>
    <lineage>
        <taxon>Eukaryota</taxon>
        <taxon>Fungi</taxon>
        <taxon>Dikarya</taxon>
        <taxon>Ascomycota</taxon>
        <taxon>Saccharomycotina</taxon>
        <taxon>Pichiomycetes</taxon>
        <taxon>Pichiales</taxon>
        <taxon>Pichiaceae</taxon>
        <taxon>Pichia</taxon>
    </lineage>
</organism>
<dbReference type="RefSeq" id="XP_019019774.1">
    <property type="nucleotide sequence ID" value="XM_019165015.1"/>
</dbReference>
<proteinExistence type="predicted"/>
<accession>A0A1E3NRG2</accession>
<keyword evidence="2" id="KW-1185">Reference proteome</keyword>
<evidence type="ECO:0000313" key="1">
    <source>
        <dbReference type="EMBL" id="ODQ48661.1"/>
    </source>
</evidence>
<reference evidence="1 2" key="1">
    <citation type="journal article" date="2016" name="Proc. Natl. Acad. Sci. U.S.A.">
        <title>Comparative genomics of biotechnologically important yeasts.</title>
        <authorList>
            <person name="Riley R."/>
            <person name="Haridas S."/>
            <person name="Wolfe K.H."/>
            <person name="Lopes M.R."/>
            <person name="Hittinger C.T."/>
            <person name="Goeker M."/>
            <person name="Salamov A.A."/>
            <person name="Wisecaver J.H."/>
            <person name="Long T.M."/>
            <person name="Calvey C.H."/>
            <person name="Aerts A.L."/>
            <person name="Barry K.W."/>
            <person name="Choi C."/>
            <person name="Clum A."/>
            <person name="Coughlan A.Y."/>
            <person name="Deshpande S."/>
            <person name="Douglass A.P."/>
            <person name="Hanson S.J."/>
            <person name="Klenk H.-P."/>
            <person name="LaButti K.M."/>
            <person name="Lapidus A."/>
            <person name="Lindquist E.A."/>
            <person name="Lipzen A.M."/>
            <person name="Meier-Kolthoff J.P."/>
            <person name="Ohm R.A."/>
            <person name="Otillar R.P."/>
            <person name="Pangilinan J.L."/>
            <person name="Peng Y."/>
            <person name="Rokas A."/>
            <person name="Rosa C.A."/>
            <person name="Scheuner C."/>
            <person name="Sibirny A.A."/>
            <person name="Slot J.C."/>
            <person name="Stielow J.B."/>
            <person name="Sun H."/>
            <person name="Kurtzman C.P."/>
            <person name="Blackwell M."/>
            <person name="Grigoriev I.V."/>
            <person name="Jeffries T.W."/>
        </authorList>
    </citation>
    <scope>NUCLEOTIDE SEQUENCE [LARGE SCALE GENOMIC DNA]</scope>
    <source>
        <strain evidence="1 2">NRRL Y-2026</strain>
    </source>
</reference>
<gene>
    <name evidence="1" type="ORF">PICMEDRAFT_85371</name>
</gene>
<dbReference type="GeneID" id="30181702"/>
<evidence type="ECO:0000313" key="2">
    <source>
        <dbReference type="Proteomes" id="UP000094455"/>
    </source>
</evidence>
<protein>
    <submittedName>
        <fullName evidence="1">Uncharacterized protein</fullName>
    </submittedName>
</protein>
<dbReference type="AlphaFoldDB" id="A0A1E3NRG2"/>